<dbReference type="InterPro" id="IPR029058">
    <property type="entry name" value="AB_hydrolase_fold"/>
</dbReference>
<evidence type="ECO:0000313" key="1">
    <source>
        <dbReference type="EMBL" id="CAD7579015.1"/>
    </source>
</evidence>
<organism evidence="1">
    <name type="scientific">Timema californicum</name>
    <name type="common">California timema</name>
    <name type="synonym">Walking stick</name>
    <dbReference type="NCBI Taxonomy" id="61474"/>
    <lineage>
        <taxon>Eukaryota</taxon>
        <taxon>Metazoa</taxon>
        <taxon>Ecdysozoa</taxon>
        <taxon>Arthropoda</taxon>
        <taxon>Hexapoda</taxon>
        <taxon>Insecta</taxon>
        <taxon>Pterygota</taxon>
        <taxon>Neoptera</taxon>
        <taxon>Polyneoptera</taxon>
        <taxon>Phasmatodea</taxon>
        <taxon>Timematodea</taxon>
        <taxon>Timematoidea</taxon>
        <taxon>Timematidae</taxon>
        <taxon>Timema</taxon>
    </lineage>
</organism>
<sequence>MRTYFILYDFIDYFEKDAPTFLKRDKFLNIINTIFKNMSRIERDAVIFQSSVMLLFNADRVLACLLPANSTLFSRSPPRSLSLQTSFYLGLKSDKRNGLTSPDSVYMWKLDCRRSKNKATTCLTRPTDNGDSGLSLYIELQHVRLDLQTTEIHRHYKFHNKYTDKLSQERYIDNNHVLRETPHSYLKAVGRALWLRYLIAREYSRRFPHYTDWDNINDGFLNQKLIGELVGDYFFICPSNLFAQVYSRHAKLHYYYFTQAQCYVLPPDMSHVSLEPWVLAERYVDQN</sequence>
<dbReference type="Gene3D" id="3.40.50.1820">
    <property type="entry name" value="alpha/beta hydrolase"/>
    <property type="match status" value="1"/>
</dbReference>
<dbReference type="EMBL" id="OE189495">
    <property type="protein sequence ID" value="CAD7579015.1"/>
    <property type="molecule type" value="Genomic_DNA"/>
</dbReference>
<accession>A0A7R9PDB4</accession>
<dbReference type="AlphaFoldDB" id="A0A7R9PDB4"/>
<dbReference type="SUPFAM" id="SSF53474">
    <property type="entry name" value="alpha/beta-Hydrolases"/>
    <property type="match status" value="1"/>
</dbReference>
<proteinExistence type="predicted"/>
<name>A0A7R9PDB4_TIMCA</name>
<protein>
    <submittedName>
        <fullName evidence="1">(California timema) hypothetical protein</fullName>
    </submittedName>
</protein>
<gene>
    <name evidence="1" type="ORF">TCMB3V08_LOCUS11551</name>
</gene>
<reference evidence="1" key="1">
    <citation type="submission" date="2020-11" db="EMBL/GenBank/DDBJ databases">
        <authorList>
            <person name="Tran Van P."/>
        </authorList>
    </citation>
    <scope>NUCLEOTIDE SEQUENCE</scope>
</reference>